<dbReference type="Proteomes" id="UP001064048">
    <property type="component" value="Chromosome 25"/>
</dbReference>
<dbReference type="EMBL" id="CM046125">
    <property type="protein sequence ID" value="KAI8423228.1"/>
    <property type="molecule type" value="Genomic_DNA"/>
</dbReference>
<reference evidence="1 2" key="1">
    <citation type="journal article" date="2022" name="Genome Biol. Evol.">
        <title>The Spruce Budworm Genome: Reconstructing the Evolutionary History of Antifreeze Proteins.</title>
        <authorList>
            <person name="Beliveau C."/>
            <person name="Gagne P."/>
            <person name="Picq S."/>
            <person name="Vernygora O."/>
            <person name="Keeling C.I."/>
            <person name="Pinkney K."/>
            <person name="Doucet D."/>
            <person name="Wen F."/>
            <person name="Johnston J.S."/>
            <person name="Maaroufi H."/>
            <person name="Boyle B."/>
            <person name="Laroche J."/>
            <person name="Dewar K."/>
            <person name="Juretic N."/>
            <person name="Blackburn G."/>
            <person name="Nisole A."/>
            <person name="Brunet B."/>
            <person name="Brandao M."/>
            <person name="Lumley L."/>
            <person name="Duan J."/>
            <person name="Quan G."/>
            <person name="Lucarotti C.J."/>
            <person name="Roe A.D."/>
            <person name="Sperling F.A.H."/>
            <person name="Levesque R.C."/>
            <person name="Cusson M."/>
        </authorList>
    </citation>
    <scope>NUCLEOTIDE SEQUENCE [LARGE SCALE GENOMIC DNA]</scope>
    <source>
        <strain evidence="1">Glfc:IPQL:Cfum</strain>
    </source>
</reference>
<gene>
    <name evidence="1" type="ORF">MSG28_014264</name>
</gene>
<comment type="caution">
    <text evidence="1">The sequence shown here is derived from an EMBL/GenBank/DDBJ whole genome shotgun (WGS) entry which is preliminary data.</text>
</comment>
<sequence>MSKLVLLFVVILAVVVMQSGVASGCEALIGWCRYHEDCCSMWCAHSWLGDYCSVRMNREELLQVLQGVDEDGNMSETESLDEEEVLLKFGLHRKPALLHIMCGNTC</sequence>
<proteinExistence type="predicted"/>
<evidence type="ECO:0000313" key="1">
    <source>
        <dbReference type="EMBL" id="KAI8423228.1"/>
    </source>
</evidence>
<organism evidence="1 2">
    <name type="scientific">Choristoneura fumiferana</name>
    <name type="common">Spruce budworm moth</name>
    <name type="synonym">Archips fumiferana</name>
    <dbReference type="NCBI Taxonomy" id="7141"/>
    <lineage>
        <taxon>Eukaryota</taxon>
        <taxon>Metazoa</taxon>
        <taxon>Ecdysozoa</taxon>
        <taxon>Arthropoda</taxon>
        <taxon>Hexapoda</taxon>
        <taxon>Insecta</taxon>
        <taxon>Pterygota</taxon>
        <taxon>Neoptera</taxon>
        <taxon>Endopterygota</taxon>
        <taxon>Lepidoptera</taxon>
        <taxon>Glossata</taxon>
        <taxon>Ditrysia</taxon>
        <taxon>Tortricoidea</taxon>
        <taxon>Tortricidae</taxon>
        <taxon>Tortricinae</taxon>
        <taxon>Choristoneura</taxon>
    </lineage>
</organism>
<name>A0ACC0JGI3_CHOFU</name>
<keyword evidence="2" id="KW-1185">Reference proteome</keyword>
<evidence type="ECO:0000313" key="2">
    <source>
        <dbReference type="Proteomes" id="UP001064048"/>
    </source>
</evidence>
<accession>A0ACC0JGI3</accession>
<protein>
    <submittedName>
        <fullName evidence="1">Uncharacterized protein</fullName>
    </submittedName>
</protein>